<dbReference type="RefSeq" id="WP_188434371.1">
    <property type="nucleotide sequence ID" value="NZ_BMFF01000003.1"/>
</dbReference>
<proteinExistence type="predicted"/>
<keyword evidence="3" id="KW-1185">Reference proteome</keyword>
<dbReference type="InterPro" id="IPR010425">
    <property type="entry name" value="Caps_synth_GfcC-like_C"/>
</dbReference>
<dbReference type="Pfam" id="PF06251">
    <property type="entry name" value="Caps_syn_GfcC_C"/>
    <property type="match status" value="1"/>
</dbReference>
<dbReference type="Gene3D" id="3.10.560.10">
    <property type="entry name" value="Outer membrane lipoprotein wza domain like"/>
    <property type="match status" value="1"/>
</dbReference>
<name>A0ABQ1PHL8_9GAMM</name>
<protein>
    <recommendedName>
        <fullName evidence="1">Capsule biosynthesis GfcC-like C-terminal domain-containing protein</fullName>
    </recommendedName>
</protein>
<dbReference type="EMBL" id="BMFF01000003">
    <property type="protein sequence ID" value="GGC97419.1"/>
    <property type="molecule type" value="Genomic_DNA"/>
</dbReference>
<accession>A0ABQ1PHL8</accession>
<comment type="caution">
    <text evidence="2">The sequence shown here is derived from an EMBL/GenBank/DDBJ whole genome shotgun (WGS) entry which is preliminary data.</text>
</comment>
<dbReference type="Proteomes" id="UP000638188">
    <property type="component" value="Unassembled WGS sequence"/>
</dbReference>
<organism evidence="2 3">
    <name type="scientific">Halopseudomonas salina</name>
    <dbReference type="NCBI Taxonomy" id="1323744"/>
    <lineage>
        <taxon>Bacteria</taxon>
        <taxon>Pseudomonadati</taxon>
        <taxon>Pseudomonadota</taxon>
        <taxon>Gammaproteobacteria</taxon>
        <taxon>Pseudomonadales</taxon>
        <taxon>Pseudomonadaceae</taxon>
        <taxon>Halopseudomonas</taxon>
    </lineage>
</organism>
<reference evidence="3" key="1">
    <citation type="journal article" date="2019" name="Int. J. Syst. Evol. Microbiol.">
        <title>The Global Catalogue of Microorganisms (GCM) 10K type strain sequencing project: providing services to taxonomists for standard genome sequencing and annotation.</title>
        <authorList>
            <consortium name="The Broad Institute Genomics Platform"/>
            <consortium name="The Broad Institute Genome Sequencing Center for Infectious Disease"/>
            <person name="Wu L."/>
            <person name="Ma J."/>
        </authorList>
    </citation>
    <scope>NUCLEOTIDE SEQUENCE [LARGE SCALE GENOMIC DNA]</scope>
    <source>
        <strain evidence="3">CGMCC 1.12482</strain>
    </source>
</reference>
<gene>
    <name evidence="2" type="ORF">GCM10007418_16040</name>
</gene>
<evidence type="ECO:0000259" key="1">
    <source>
        <dbReference type="Pfam" id="PF06251"/>
    </source>
</evidence>
<sequence>MQIDGQVLNPGTFAFPMGARLSQAAATGQVSANAWFLGAALLRKDAVEDQVRLKAGVLFELQVNAVHAKAEGNAPLLELAERLHALVEPMPVTGRVVAEMNPLAQLLPQNNQLLRDGDQLRYPRRPDQIRVIGAVKRECVLPYVPGEQPVAYLESCPRHDMADPSLVYLVQPDGSVSKASVAYWNAQPANLAVGGIVFVPLQRNILSPEATGLNEDFTALLATQYQLGGRFDE</sequence>
<evidence type="ECO:0000313" key="2">
    <source>
        <dbReference type="EMBL" id="GGC97419.1"/>
    </source>
</evidence>
<evidence type="ECO:0000313" key="3">
    <source>
        <dbReference type="Proteomes" id="UP000638188"/>
    </source>
</evidence>
<feature type="domain" description="Capsule biosynthesis GfcC-like C-terminal" evidence="1">
    <location>
        <begin position="141"/>
        <end position="223"/>
    </location>
</feature>